<gene>
    <name evidence="4" type="ORF">ACFPYJ_28125</name>
</gene>
<dbReference type="Gene3D" id="3.30.457.10">
    <property type="entry name" value="Copper amine oxidase-like, N-terminal domain"/>
    <property type="match status" value="1"/>
</dbReference>
<evidence type="ECO:0000259" key="2">
    <source>
        <dbReference type="Pfam" id="PF07833"/>
    </source>
</evidence>
<proteinExistence type="predicted"/>
<reference evidence="5" key="1">
    <citation type="journal article" date="2019" name="Int. J. Syst. Evol. Microbiol.">
        <title>The Global Catalogue of Microorganisms (GCM) 10K type strain sequencing project: providing services to taxonomists for standard genome sequencing and annotation.</title>
        <authorList>
            <consortium name="The Broad Institute Genomics Platform"/>
            <consortium name="The Broad Institute Genome Sequencing Center for Infectious Disease"/>
            <person name="Wu L."/>
            <person name="Ma J."/>
        </authorList>
    </citation>
    <scope>NUCLEOTIDE SEQUENCE [LARGE SCALE GENOMIC DNA]</scope>
    <source>
        <strain evidence="5">CGMCC 1.3240</strain>
    </source>
</reference>
<comment type="caution">
    <text evidence="4">The sequence shown here is derived from an EMBL/GenBank/DDBJ whole genome shotgun (WGS) entry which is preliminary data.</text>
</comment>
<evidence type="ECO:0000259" key="3">
    <source>
        <dbReference type="Pfam" id="PF13472"/>
    </source>
</evidence>
<dbReference type="InterPro" id="IPR013830">
    <property type="entry name" value="SGNH_hydro"/>
</dbReference>
<dbReference type="InterPro" id="IPR036582">
    <property type="entry name" value="Mao_N_sf"/>
</dbReference>
<feature type="chain" id="PRO_5045103001" evidence="1">
    <location>
        <begin position="33"/>
        <end position="452"/>
    </location>
</feature>
<evidence type="ECO:0000313" key="5">
    <source>
        <dbReference type="Proteomes" id="UP001596047"/>
    </source>
</evidence>
<dbReference type="PANTHER" id="PTHR30383">
    <property type="entry name" value="THIOESTERASE 1/PROTEASE 1/LYSOPHOSPHOLIPASE L1"/>
    <property type="match status" value="1"/>
</dbReference>
<feature type="domain" description="SGNH hydrolase-type esterase" evidence="3">
    <location>
        <begin position="70"/>
        <end position="310"/>
    </location>
</feature>
<keyword evidence="1" id="KW-0732">Signal</keyword>
<dbReference type="RefSeq" id="WP_379191561.1">
    <property type="nucleotide sequence ID" value="NZ_JBHSOW010000106.1"/>
</dbReference>
<evidence type="ECO:0000313" key="4">
    <source>
        <dbReference type="EMBL" id="MFC5652904.1"/>
    </source>
</evidence>
<evidence type="ECO:0000256" key="1">
    <source>
        <dbReference type="SAM" id="SignalP"/>
    </source>
</evidence>
<dbReference type="SUPFAM" id="SSF55383">
    <property type="entry name" value="Copper amine oxidase, domain N"/>
    <property type="match status" value="1"/>
</dbReference>
<dbReference type="Proteomes" id="UP001596047">
    <property type="component" value="Unassembled WGS sequence"/>
</dbReference>
<sequence length="452" mass="48391">MYSNFRKSPRLAAALTAAAILAAAVGAGSAAASGNAAPIVKSSLFSAINYVPYAAVPAAIEAADTQHIVAVGDSLTVGYELGMTENSTPYGYADRVYEQALYHGRAELQNYGILGLKSTGLEHWLGAVISGTSTTAEEVQPNLSSYPLASETIAKSANLRSALEQADTVVLTIGGNDFTSIFEEIKASPMTAEQLSSRLDTMLTDYNVSLESSLRAILSINPKVQIVFADQYLPVPKPSAINKAVTAEQYAVLVAAVKKLQEQDEALAVKLRQEGNHVKMVDVSAPFMGNELSYTYILRGDIHPKQSGYEQMGKAFAKGIWSDYKEPAVLPAGVPLRIVVNGRTLSGANKPIVKNSTTFLPMRDIADAMNANLSWDNKTRTATLKSGDKQVSFTIGAKTMQINGQTAPLETPAYLQKVGNQSVTYLPLAALSKGLGYQVIYRKPIQTVFVNK</sequence>
<protein>
    <submittedName>
        <fullName evidence="4">Stalk domain-containing protein</fullName>
    </submittedName>
</protein>
<name>A0ABW0W7D9_9BACL</name>
<dbReference type="Gene3D" id="3.40.50.1110">
    <property type="entry name" value="SGNH hydrolase"/>
    <property type="match status" value="1"/>
</dbReference>
<keyword evidence="5" id="KW-1185">Reference proteome</keyword>
<dbReference type="Pfam" id="PF07833">
    <property type="entry name" value="Cu_amine_oxidN1"/>
    <property type="match status" value="1"/>
</dbReference>
<accession>A0ABW0W7D9</accession>
<dbReference type="SUPFAM" id="SSF52266">
    <property type="entry name" value="SGNH hydrolase"/>
    <property type="match status" value="1"/>
</dbReference>
<dbReference type="Pfam" id="PF13472">
    <property type="entry name" value="Lipase_GDSL_2"/>
    <property type="match status" value="1"/>
</dbReference>
<dbReference type="EMBL" id="JBHSOW010000106">
    <property type="protein sequence ID" value="MFC5652904.1"/>
    <property type="molecule type" value="Genomic_DNA"/>
</dbReference>
<dbReference type="InterPro" id="IPR036514">
    <property type="entry name" value="SGNH_hydro_sf"/>
</dbReference>
<feature type="domain" description="Copper amine oxidase-like N-terminal" evidence="2">
    <location>
        <begin position="339"/>
        <end position="449"/>
    </location>
</feature>
<dbReference type="InterPro" id="IPR012854">
    <property type="entry name" value="Cu_amine_oxidase-like_N"/>
</dbReference>
<dbReference type="InterPro" id="IPR051532">
    <property type="entry name" value="Ester_Hydrolysis_Enzymes"/>
</dbReference>
<feature type="signal peptide" evidence="1">
    <location>
        <begin position="1"/>
        <end position="32"/>
    </location>
</feature>
<organism evidence="4 5">
    <name type="scientific">Paenibacillus solisilvae</name>
    <dbReference type="NCBI Taxonomy" id="2486751"/>
    <lineage>
        <taxon>Bacteria</taxon>
        <taxon>Bacillati</taxon>
        <taxon>Bacillota</taxon>
        <taxon>Bacilli</taxon>
        <taxon>Bacillales</taxon>
        <taxon>Paenibacillaceae</taxon>
        <taxon>Paenibacillus</taxon>
    </lineage>
</organism>